<proteinExistence type="predicted"/>
<protein>
    <submittedName>
        <fullName evidence="1">Uncharacterized protein</fullName>
    </submittedName>
</protein>
<evidence type="ECO:0000313" key="1">
    <source>
        <dbReference type="EMBL" id="MFF1272691.1"/>
    </source>
</evidence>
<reference evidence="1 2" key="1">
    <citation type="submission" date="2024-09" db="EMBL/GenBank/DDBJ databases">
        <title>The Natural Products Discovery Center: Release of the First 8490 Sequenced Strains for Exploring Actinobacteria Biosynthetic Diversity.</title>
        <authorList>
            <person name="Kalkreuter E."/>
            <person name="Kautsar S.A."/>
            <person name="Yang D."/>
            <person name="Bader C.D."/>
            <person name="Teijaro C.N."/>
            <person name="Fluegel L."/>
            <person name="Davis C.M."/>
            <person name="Simpson J.R."/>
            <person name="Lauterbach L."/>
            <person name="Steele A.D."/>
            <person name="Gui C."/>
            <person name="Meng S."/>
            <person name="Li G."/>
            <person name="Viehrig K."/>
            <person name="Ye F."/>
            <person name="Su P."/>
            <person name="Kiefer A.F."/>
            <person name="Nichols A."/>
            <person name="Cepeda A.J."/>
            <person name="Yan W."/>
            <person name="Fan B."/>
            <person name="Jiang Y."/>
            <person name="Adhikari A."/>
            <person name="Zheng C.-J."/>
            <person name="Schuster L."/>
            <person name="Cowan T.M."/>
            <person name="Smanski M.J."/>
            <person name="Chevrette M.G."/>
            <person name="De Carvalho L.P.S."/>
            <person name="Shen B."/>
        </authorList>
    </citation>
    <scope>NUCLEOTIDE SEQUENCE [LARGE SCALE GENOMIC DNA]</scope>
    <source>
        <strain evidence="1 2">NPDC058328</strain>
    </source>
</reference>
<name>A0ABW6Q0T1_9ACTN</name>
<dbReference type="RefSeq" id="WP_388233193.1">
    <property type="nucleotide sequence ID" value="NZ_JBHVZQ010000003.1"/>
</dbReference>
<dbReference type="Proteomes" id="UP001601627">
    <property type="component" value="Unassembled WGS sequence"/>
</dbReference>
<organism evidence="1 2">
    <name type="scientific">Streptomyces marokkonensis</name>
    <dbReference type="NCBI Taxonomy" id="324855"/>
    <lineage>
        <taxon>Bacteria</taxon>
        <taxon>Bacillati</taxon>
        <taxon>Actinomycetota</taxon>
        <taxon>Actinomycetes</taxon>
        <taxon>Kitasatosporales</taxon>
        <taxon>Streptomycetaceae</taxon>
        <taxon>Streptomyces</taxon>
    </lineage>
</organism>
<keyword evidence="2" id="KW-1185">Reference proteome</keyword>
<dbReference type="EMBL" id="JBHVZQ010000003">
    <property type="protein sequence ID" value="MFF1272691.1"/>
    <property type="molecule type" value="Genomic_DNA"/>
</dbReference>
<sequence>MDTSSLAELIEYAIADHEEKRLTGSLEDFARLLSDENLASLEAAYDGIFAFLVFHPAADGPVSDYARNLTLASDSGPRILTFYTTDEDSVAPSPSSTPADIAVDGDVHLAYEVTRLLFSPQVPPPLPGVVFASRLSGTNDAVYVPLSESTDEDAVRSHLRLVFSLADSALGDGGDREKFPNRFAKELLSEDIAYHRSGRRSLGEWLAMSYHFLVDRGFELVTVLGGVSGRLP</sequence>
<evidence type="ECO:0000313" key="2">
    <source>
        <dbReference type="Proteomes" id="UP001601627"/>
    </source>
</evidence>
<comment type="caution">
    <text evidence="1">The sequence shown here is derived from an EMBL/GenBank/DDBJ whole genome shotgun (WGS) entry which is preliminary data.</text>
</comment>
<accession>A0ABW6Q0T1</accession>
<gene>
    <name evidence="1" type="ORF">ACFVZC_04650</name>
</gene>